<evidence type="ECO:0000259" key="1">
    <source>
        <dbReference type="Pfam" id="PF25731"/>
    </source>
</evidence>
<protein>
    <recommendedName>
        <fullName evidence="1">Crassvirus muzzle protein N-terminal region domain-containing protein</fullName>
    </recommendedName>
</protein>
<evidence type="ECO:0000313" key="3">
    <source>
        <dbReference type="Proteomes" id="UP001167796"/>
    </source>
</evidence>
<evidence type="ECO:0000313" key="2">
    <source>
        <dbReference type="EMBL" id="MDO7847630.1"/>
    </source>
</evidence>
<gene>
    <name evidence="2" type="ORF">Q5H92_14775</name>
</gene>
<dbReference type="Pfam" id="PF25731">
    <property type="entry name" value="crAss_MUZ"/>
    <property type="match status" value="2"/>
</dbReference>
<feature type="domain" description="Crassvirus muzzle protein N-terminal region" evidence="1">
    <location>
        <begin position="730"/>
        <end position="999"/>
    </location>
</feature>
<reference evidence="2" key="1">
    <citation type="submission" date="2023-07" db="EMBL/GenBank/DDBJ databases">
        <authorList>
            <person name="Kim M.K."/>
        </authorList>
    </citation>
    <scope>NUCLEOTIDE SEQUENCE</scope>
    <source>
        <strain evidence="2">M29</strain>
    </source>
</reference>
<organism evidence="2 3">
    <name type="scientific">Hymenobacter mellowenesis</name>
    <dbReference type="NCBI Taxonomy" id="3063995"/>
    <lineage>
        <taxon>Bacteria</taxon>
        <taxon>Pseudomonadati</taxon>
        <taxon>Bacteroidota</taxon>
        <taxon>Cytophagia</taxon>
        <taxon>Cytophagales</taxon>
        <taxon>Hymenobacteraceae</taxon>
        <taxon>Hymenobacter</taxon>
    </lineage>
</organism>
<dbReference type="Proteomes" id="UP001167796">
    <property type="component" value="Unassembled WGS sequence"/>
</dbReference>
<dbReference type="InterPro" id="IPR057889">
    <property type="entry name" value="crAss_MUZ_N"/>
</dbReference>
<comment type="caution">
    <text evidence="2">The sequence shown here is derived from an EMBL/GenBank/DDBJ whole genome shotgun (WGS) entry which is preliminary data.</text>
</comment>
<dbReference type="EMBL" id="JAUQSX010000007">
    <property type="protein sequence ID" value="MDO7847630.1"/>
    <property type="molecule type" value="Genomic_DNA"/>
</dbReference>
<keyword evidence="3" id="KW-1185">Reference proteome</keyword>
<dbReference type="RefSeq" id="WP_305012308.1">
    <property type="nucleotide sequence ID" value="NZ_JAUQSX010000007.1"/>
</dbReference>
<proteinExistence type="predicted"/>
<sequence length="1034" mass="114291">MYQADFTKGWHSDFDPIDQPSQTYRRLVNGIRGLGGTIESEPGQELLSPLGDLKLLGHYTLGPDIVLFLSDGTTHQVTVLDSQDQFQNILNHPDLNFSLAHRISVEGKLNFKGERVVYFADGYNPLRYLNLDSPPTVDVANNLKLMTSASLPIPQWLEQVEGGGSVPTGVYQVVARQLTRSTNPTGFGLTSEVLSVVDENRAVGRDQYDGGLPQTPTTKALQVRFTNLDPDYPFLEPVIITYQGTGNQFTAYTLPVVQLNGRTEYTLTYRGESQHQKEVLLEELVSQPTRYTSALTLSQKDGILVASNLQAQGRPDFSFQTFANAVTLTYTITEVVVGDNFLDYKGELPSATLRGYRRGETYAFGLSPLYQDYQDTTAYHIPASHYVGTGTQELDEVGYVDRANTTTKALGTYQSTDDYPTGFDYPTGKVRYHVMPTVEQEPLLVTRGGVTYLRILGVVADFTSAHALLPADGIPGLTGFNLVRMSRTPENSRVLTQGIAQQHLDRNTDTGLSGWAGHAPGQNQNPTYRANLLGFFSPETVILGQVPTTAQYIKGVAQLAGDQVNVAQKRDNASTGLYFHLLLDYKAQTVFPSGGPYSGTLVASLTDRVPAGIDHEAGVSTYDLKDGSLTLTTTETPGYVLLKTTQNLSFNTRLYGDGKAETYYKVEANATDGVYANGNNVDGASYLQVVGDTQRFLYNLTTANPAQYGRVEDGTYHRVGTWSLSPTALTQSFWGGDTFLGKFAVVVNQPYLQVLADARSLQYFWCESSVNVNYRHYLRRVGEPGDADYQAGTLPCYPKYPKLWEEDTSKPLGLLNYSPSLGHPTGYNRQYSFEDQLLSYFPTGLTEEEVTQFPNRSIYSQQSVEGEQVDAYRQFLPNDYQDVPKSHGPITQTFVLGGTFGWHTSRGLWKGFFNEQVSQAASNGEVYLGTGGVFSRPPVLVVDGEGGYAGCQGQWGLTTPYGHFFPDTQHRKVWKLTPGWELQDLTKQGIRQWADTHLTPVPDQPGLDSGYTLGWDYHRDRLLLTKLTTPAQTP</sequence>
<feature type="domain" description="Crassvirus muzzle protein N-terminal region" evidence="1">
    <location>
        <begin position="6"/>
        <end position="326"/>
    </location>
</feature>
<accession>A0ABT9ACS0</accession>
<name>A0ABT9ACS0_9BACT</name>